<dbReference type="SUPFAM" id="SSF101233">
    <property type="entry name" value="PWI domain"/>
    <property type="match status" value="1"/>
</dbReference>
<evidence type="ECO:0000259" key="3">
    <source>
        <dbReference type="PROSITE" id="PS51025"/>
    </source>
</evidence>
<evidence type="ECO:0000313" key="5">
    <source>
        <dbReference type="Proteomes" id="UP000605846"/>
    </source>
</evidence>
<dbReference type="GO" id="GO:0048024">
    <property type="term" value="P:regulation of mRNA splicing, via spliceosome"/>
    <property type="evidence" value="ECO:0007669"/>
    <property type="project" value="TreeGrafter"/>
</dbReference>
<dbReference type="Gene3D" id="1.20.1390.10">
    <property type="entry name" value="PWI domain"/>
    <property type="match status" value="1"/>
</dbReference>
<dbReference type="PANTHER" id="PTHR23148">
    <property type="entry name" value="SERINE/ARGININE REGULATED NUCLEAR MATRIX PROTEIN"/>
    <property type="match status" value="1"/>
</dbReference>
<dbReference type="OrthoDB" id="163257at2759"/>
<reference evidence="4" key="1">
    <citation type="submission" date="2020-01" db="EMBL/GenBank/DDBJ databases">
        <title>Genome Sequencing of Three Apophysomyces-Like Fungal Strains Confirms a Novel Fungal Genus in the Mucoromycota with divergent Burkholderia-like Endosymbiotic Bacteria.</title>
        <authorList>
            <person name="Stajich J.E."/>
            <person name="Macias A.M."/>
            <person name="Carter-House D."/>
            <person name="Lovett B."/>
            <person name="Kasson L.R."/>
            <person name="Berry K."/>
            <person name="Grigoriev I."/>
            <person name="Chang Y."/>
            <person name="Spatafora J."/>
            <person name="Kasson M.T."/>
        </authorList>
    </citation>
    <scope>NUCLEOTIDE SEQUENCE</scope>
    <source>
        <strain evidence="4">NRRL A-21654</strain>
    </source>
</reference>
<dbReference type="PANTHER" id="PTHR23148:SF0">
    <property type="entry name" value="SERINE_ARGININE REPETITIVE MATRIX PROTEIN 1"/>
    <property type="match status" value="1"/>
</dbReference>
<evidence type="ECO:0000256" key="1">
    <source>
        <dbReference type="ARBA" id="ARBA00022664"/>
    </source>
</evidence>
<feature type="domain" description="PWI" evidence="3">
    <location>
        <begin position="28"/>
        <end position="135"/>
    </location>
</feature>
<feature type="compositionally biased region" description="Basic and acidic residues" evidence="2">
    <location>
        <begin position="168"/>
        <end position="182"/>
    </location>
</feature>
<dbReference type="InterPro" id="IPR036483">
    <property type="entry name" value="PWI_dom_sf"/>
</dbReference>
<name>A0A8H7ESQ9_9FUNG</name>
<keyword evidence="1" id="KW-0507">mRNA processing</keyword>
<dbReference type="InterPro" id="IPR002483">
    <property type="entry name" value="PWI_dom"/>
</dbReference>
<dbReference type="Pfam" id="PF01480">
    <property type="entry name" value="PWI"/>
    <property type="match status" value="1"/>
</dbReference>
<evidence type="ECO:0000256" key="2">
    <source>
        <dbReference type="SAM" id="MobiDB-lite"/>
    </source>
</evidence>
<dbReference type="PROSITE" id="PS51025">
    <property type="entry name" value="PWI"/>
    <property type="match status" value="1"/>
</dbReference>
<dbReference type="GO" id="GO:0005681">
    <property type="term" value="C:spliceosomal complex"/>
    <property type="evidence" value="ECO:0007669"/>
    <property type="project" value="TreeGrafter"/>
</dbReference>
<dbReference type="Proteomes" id="UP000605846">
    <property type="component" value="Unassembled WGS sequence"/>
</dbReference>
<dbReference type="GO" id="GO:0006397">
    <property type="term" value="P:mRNA processing"/>
    <property type="evidence" value="ECO:0007669"/>
    <property type="project" value="UniProtKB-KW"/>
</dbReference>
<feature type="region of interest" description="Disordered" evidence="2">
    <location>
        <begin position="168"/>
        <end position="216"/>
    </location>
</feature>
<dbReference type="InterPro" id="IPR052225">
    <property type="entry name" value="Ser/Arg_repetitive_matrix"/>
</dbReference>
<protein>
    <submittedName>
        <fullName evidence="4">Serine/arginine repetitive matrix protein 1</fullName>
    </submittedName>
</protein>
<dbReference type="AlphaFoldDB" id="A0A8H7ESQ9"/>
<gene>
    <name evidence="4" type="primary">SRRM1</name>
    <name evidence="4" type="ORF">EC973_000284</name>
</gene>
<evidence type="ECO:0000313" key="4">
    <source>
        <dbReference type="EMBL" id="KAF7725274.1"/>
    </source>
</evidence>
<organism evidence="4 5">
    <name type="scientific">Apophysomyces ossiformis</name>
    <dbReference type="NCBI Taxonomy" id="679940"/>
    <lineage>
        <taxon>Eukaryota</taxon>
        <taxon>Fungi</taxon>
        <taxon>Fungi incertae sedis</taxon>
        <taxon>Mucoromycota</taxon>
        <taxon>Mucoromycotina</taxon>
        <taxon>Mucoromycetes</taxon>
        <taxon>Mucorales</taxon>
        <taxon>Mucorineae</taxon>
        <taxon>Mucoraceae</taxon>
        <taxon>Apophysomyces</taxon>
    </lineage>
</organism>
<proteinExistence type="predicted"/>
<comment type="caution">
    <text evidence="4">The sequence shown here is derived from an EMBL/GenBank/DDBJ whole genome shotgun (WGS) entry which is preliminary data.</text>
</comment>
<dbReference type="SMART" id="SM00311">
    <property type="entry name" value="PWI"/>
    <property type="match status" value="1"/>
</dbReference>
<dbReference type="EMBL" id="JABAYA010000100">
    <property type="protein sequence ID" value="KAF7725274.1"/>
    <property type="molecule type" value="Genomic_DNA"/>
</dbReference>
<accession>A0A8H7ESQ9</accession>
<sequence length="341" mass="39019">MGDAGFFKGTSSDQDTRFSNKQKKLLQSMKFPPEFDKKVSFNLCTLQVDIKKVNLDVIKPWISNRITQLLGFEDEVVIDFTFGLLEEANPDPKMMQINLTGFLEKNTQSFILELWKLLLSAQDAVGGIPKEFLEQKKEELRQKKEHEALLKARQNAVMEAIRKRKELELKEQRENETREPGRRSRYGARSQSRSRSRSPNRSVSPPRQRSRERKRFPGVDSYNKLKLCRVIIPEREVEHLHLVDIDHVRLIGDLTVMIVMAVIAPMTVVREMIIAVAVGIGIVDDVIGRGQFRNRGHEEEAEAGVVDDTVEAQVLKREDTVEVLANHVAKTEGGSQRMMVM</sequence>
<dbReference type="GO" id="GO:0003723">
    <property type="term" value="F:RNA binding"/>
    <property type="evidence" value="ECO:0007669"/>
    <property type="project" value="TreeGrafter"/>
</dbReference>
<keyword evidence="5" id="KW-1185">Reference proteome</keyword>